<dbReference type="EMBL" id="DF845605">
    <property type="protein sequence ID" value="GAT49545.1"/>
    <property type="molecule type" value="Genomic_DNA"/>
</dbReference>
<protein>
    <submittedName>
        <fullName evidence="1">Uncharacterized protein</fullName>
    </submittedName>
</protein>
<organism evidence="1 2">
    <name type="scientific">Mycena chlorophos</name>
    <name type="common">Agaric fungus</name>
    <name type="synonym">Agaricus chlorophos</name>
    <dbReference type="NCBI Taxonomy" id="658473"/>
    <lineage>
        <taxon>Eukaryota</taxon>
        <taxon>Fungi</taxon>
        <taxon>Dikarya</taxon>
        <taxon>Basidiomycota</taxon>
        <taxon>Agaricomycotina</taxon>
        <taxon>Agaricomycetes</taxon>
        <taxon>Agaricomycetidae</taxon>
        <taxon>Agaricales</taxon>
        <taxon>Marasmiineae</taxon>
        <taxon>Mycenaceae</taxon>
        <taxon>Mycena</taxon>
    </lineage>
</organism>
<gene>
    <name evidence="1" type="ORF">MCHLO_06853</name>
</gene>
<keyword evidence="2" id="KW-1185">Reference proteome</keyword>
<evidence type="ECO:0000313" key="2">
    <source>
        <dbReference type="Proteomes" id="UP000815677"/>
    </source>
</evidence>
<evidence type="ECO:0000313" key="1">
    <source>
        <dbReference type="EMBL" id="GAT49545.1"/>
    </source>
</evidence>
<reference evidence="1" key="1">
    <citation type="submission" date="2014-09" db="EMBL/GenBank/DDBJ databases">
        <title>Genome sequence of the luminous mushroom Mycena chlorophos for searching fungal bioluminescence genes.</title>
        <authorList>
            <person name="Tanaka Y."/>
            <person name="Kasuga D."/>
            <person name="Oba Y."/>
            <person name="Hase S."/>
            <person name="Sato K."/>
            <person name="Oba Y."/>
            <person name="Sakakibara Y."/>
        </authorList>
    </citation>
    <scope>NUCLEOTIDE SEQUENCE</scope>
</reference>
<accession>A0ABQ0LES6</accession>
<dbReference type="Proteomes" id="UP000815677">
    <property type="component" value="Unassembled WGS sequence"/>
</dbReference>
<proteinExistence type="predicted"/>
<sequence>MMSLDEALSKVFDARHKRRVELAVQNVMRKHFIIKQGDPQRGFGPMFGTFLADLRKALPQAADKGLEIFQWEAEED</sequence>
<name>A0ABQ0LES6_MYCCL</name>